<gene>
    <name evidence="2" type="ORF">GIB67_042433</name>
</gene>
<feature type="domain" description="RNase H type-1" evidence="1">
    <location>
        <begin position="102"/>
        <end position="172"/>
    </location>
</feature>
<dbReference type="Proteomes" id="UP000541444">
    <property type="component" value="Unassembled WGS sequence"/>
</dbReference>
<accession>A0A7J7M8M1</accession>
<dbReference type="Pfam" id="PF13456">
    <property type="entry name" value="RVT_3"/>
    <property type="match status" value="1"/>
</dbReference>
<evidence type="ECO:0000313" key="2">
    <source>
        <dbReference type="EMBL" id="KAF6151098.1"/>
    </source>
</evidence>
<name>A0A7J7M8M1_9MAGN</name>
<dbReference type="GO" id="GO:0003676">
    <property type="term" value="F:nucleic acid binding"/>
    <property type="evidence" value="ECO:0007669"/>
    <property type="project" value="InterPro"/>
</dbReference>
<proteinExistence type="predicted"/>
<organism evidence="2 3">
    <name type="scientific">Kingdonia uniflora</name>
    <dbReference type="NCBI Taxonomy" id="39325"/>
    <lineage>
        <taxon>Eukaryota</taxon>
        <taxon>Viridiplantae</taxon>
        <taxon>Streptophyta</taxon>
        <taxon>Embryophyta</taxon>
        <taxon>Tracheophyta</taxon>
        <taxon>Spermatophyta</taxon>
        <taxon>Magnoliopsida</taxon>
        <taxon>Ranunculales</taxon>
        <taxon>Circaeasteraceae</taxon>
        <taxon>Kingdonia</taxon>
    </lineage>
</organism>
<evidence type="ECO:0000313" key="3">
    <source>
        <dbReference type="Proteomes" id="UP000541444"/>
    </source>
</evidence>
<keyword evidence="3" id="KW-1185">Reference proteome</keyword>
<sequence>MPVNWIQNTLHNKERATEKHNKLVEIIMKREQNGQQKIRYAFSDKETPPENAHGYDLKYQEEQRQETKNPILRKDKGSPIKACPSCSKKKPIIVLKLISIDEGLKMAVDEGKKMVIVQTDSRAAINIVKSLWDPPWEARATILSIRESIIYFEFFDISLVFKETNKVATFLACLLKDYGYKKIEPTDFSVSLQGLIKDDANDKTYYKTILV</sequence>
<dbReference type="AlphaFoldDB" id="A0A7J7M8M1"/>
<dbReference type="InterPro" id="IPR036397">
    <property type="entry name" value="RNaseH_sf"/>
</dbReference>
<dbReference type="InterPro" id="IPR002156">
    <property type="entry name" value="RNaseH_domain"/>
</dbReference>
<evidence type="ECO:0000259" key="1">
    <source>
        <dbReference type="Pfam" id="PF13456"/>
    </source>
</evidence>
<dbReference type="PANTHER" id="PTHR47723">
    <property type="entry name" value="OS05G0353850 PROTEIN"/>
    <property type="match status" value="1"/>
</dbReference>
<dbReference type="Gene3D" id="3.30.420.10">
    <property type="entry name" value="Ribonuclease H-like superfamily/Ribonuclease H"/>
    <property type="match status" value="1"/>
</dbReference>
<reference evidence="2 3" key="1">
    <citation type="journal article" date="2020" name="IScience">
        <title>Genome Sequencing of the Endangered Kingdonia uniflora (Circaeasteraceae, Ranunculales) Reveals Potential Mechanisms of Evolutionary Specialization.</title>
        <authorList>
            <person name="Sun Y."/>
            <person name="Deng T."/>
            <person name="Zhang A."/>
            <person name="Moore M.J."/>
            <person name="Landis J.B."/>
            <person name="Lin N."/>
            <person name="Zhang H."/>
            <person name="Zhang X."/>
            <person name="Huang J."/>
            <person name="Zhang X."/>
            <person name="Sun H."/>
            <person name="Wang H."/>
        </authorList>
    </citation>
    <scope>NUCLEOTIDE SEQUENCE [LARGE SCALE GENOMIC DNA]</scope>
    <source>
        <strain evidence="2">TB1705</strain>
        <tissue evidence="2">Leaf</tissue>
    </source>
</reference>
<comment type="caution">
    <text evidence="2">The sequence shown here is derived from an EMBL/GenBank/DDBJ whole genome shotgun (WGS) entry which is preliminary data.</text>
</comment>
<protein>
    <recommendedName>
        <fullName evidence="1">RNase H type-1 domain-containing protein</fullName>
    </recommendedName>
</protein>
<dbReference type="PANTHER" id="PTHR47723:SF19">
    <property type="entry name" value="POLYNUCLEOTIDYL TRANSFERASE, RIBONUCLEASE H-LIKE SUPERFAMILY PROTEIN"/>
    <property type="match status" value="1"/>
</dbReference>
<dbReference type="InterPro" id="IPR053151">
    <property type="entry name" value="RNase_H-like"/>
</dbReference>
<dbReference type="EMBL" id="JACGCM010001717">
    <property type="protein sequence ID" value="KAF6151098.1"/>
    <property type="molecule type" value="Genomic_DNA"/>
</dbReference>
<dbReference type="GO" id="GO:0004523">
    <property type="term" value="F:RNA-DNA hybrid ribonuclease activity"/>
    <property type="evidence" value="ECO:0007669"/>
    <property type="project" value="InterPro"/>
</dbReference>